<dbReference type="EMBL" id="JMKI01000047">
    <property type="protein sequence ID" value="KEJ91519.1"/>
    <property type="molecule type" value="Genomic_DNA"/>
</dbReference>
<dbReference type="Proteomes" id="UP000027665">
    <property type="component" value="Unassembled WGS sequence"/>
</dbReference>
<evidence type="ECO:0000256" key="10">
    <source>
        <dbReference type="HAMAP-Rule" id="MF_00321"/>
    </source>
</evidence>
<dbReference type="InterPro" id="IPR019987">
    <property type="entry name" value="GTP-bd_ribosome_bio_YsxC"/>
</dbReference>
<dbReference type="GO" id="GO:0005525">
    <property type="term" value="F:GTP binding"/>
    <property type="evidence" value="ECO:0007669"/>
    <property type="project" value="UniProtKB-UniRule"/>
</dbReference>
<protein>
    <recommendedName>
        <fullName evidence="10">Probable GTP-binding protein EngB</fullName>
    </recommendedName>
</protein>
<evidence type="ECO:0000256" key="3">
    <source>
        <dbReference type="ARBA" id="ARBA00022618"/>
    </source>
</evidence>
<dbReference type="PATRIC" id="fig|2754.20.peg.967"/>
<dbReference type="NCBIfam" id="TIGR00231">
    <property type="entry name" value="small_GTP"/>
    <property type="match status" value="1"/>
</dbReference>
<dbReference type="InterPro" id="IPR006073">
    <property type="entry name" value="GTP-bd"/>
</dbReference>
<keyword evidence="13" id="KW-1185">Reference proteome</keyword>
<evidence type="ECO:0000313" key="13">
    <source>
        <dbReference type="Proteomes" id="UP000027665"/>
    </source>
</evidence>
<evidence type="ECO:0000256" key="7">
    <source>
        <dbReference type="ARBA" id="ARBA00023134"/>
    </source>
</evidence>
<keyword evidence="7 10" id="KW-0342">GTP-binding</keyword>
<dbReference type="PANTHER" id="PTHR11649:SF13">
    <property type="entry name" value="ENGB-TYPE G DOMAIN-CONTAINING PROTEIN"/>
    <property type="match status" value="1"/>
</dbReference>
<keyword evidence="3 10" id="KW-0132">Cell division</keyword>
<evidence type="ECO:0000313" key="12">
    <source>
        <dbReference type="EMBL" id="KEJ91519.1"/>
    </source>
</evidence>
<dbReference type="GeneID" id="90984426"/>
<dbReference type="STRING" id="2754.EH55_09955"/>
<evidence type="ECO:0000256" key="4">
    <source>
        <dbReference type="ARBA" id="ARBA00022723"/>
    </source>
</evidence>
<dbReference type="Pfam" id="PF01926">
    <property type="entry name" value="MMR_HSR1"/>
    <property type="match status" value="1"/>
</dbReference>
<dbReference type="HAMAP" id="MF_00321">
    <property type="entry name" value="GTPase_EngB"/>
    <property type="match status" value="1"/>
</dbReference>
<dbReference type="AlphaFoldDB" id="A0A073IP90"/>
<accession>A0A073IP90</accession>
<keyword evidence="9 10" id="KW-0131">Cell cycle</keyword>
<dbReference type="CDD" id="cd01876">
    <property type="entry name" value="YihA_EngB"/>
    <property type="match status" value="1"/>
</dbReference>
<proteinExistence type="inferred from homology"/>
<dbReference type="GO" id="GO:0000917">
    <property type="term" value="P:division septum assembly"/>
    <property type="evidence" value="ECO:0007669"/>
    <property type="project" value="UniProtKB-KW"/>
</dbReference>
<dbReference type="PANTHER" id="PTHR11649">
    <property type="entry name" value="MSS1/TRME-RELATED GTP-BINDING PROTEIN"/>
    <property type="match status" value="1"/>
</dbReference>
<dbReference type="RefSeq" id="WP_037977944.1">
    <property type="nucleotide sequence ID" value="NZ_JMKI01000047.1"/>
</dbReference>
<dbReference type="PROSITE" id="PS51706">
    <property type="entry name" value="G_ENGB"/>
    <property type="match status" value="1"/>
</dbReference>
<keyword evidence="6" id="KW-0460">Magnesium</keyword>
<reference evidence="12 13" key="1">
    <citation type="submission" date="2014-04" db="EMBL/GenBank/DDBJ databases">
        <title>Draft Genome Sequence of Synergistes jonesii.</title>
        <authorList>
            <person name="Coil D.A."/>
            <person name="Eisen J.A."/>
            <person name="Holland-Moritz H.E."/>
        </authorList>
    </citation>
    <scope>NUCLEOTIDE SEQUENCE [LARGE SCALE GENOMIC DNA]</scope>
    <source>
        <strain evidence="12 13">78-1</strain>
    </source>
</reference>
<evidence type="ECO:0000256" key="6">
    <source>
        <dbReference type="ARBA" id="ARBA00022842"/>
    </source>
</evidence>
<name>A0A073IP90_9BACT</name>
<dbReference type="Gene3D" id="3.40.50.300">
    <property type="entry name" value="P-loop containing nucleotide triphosphate hydrolases"/>
    <property type="match status" value="1"/>
</dbReference>
<organism evidence="12 13">
    <name type="scientific">Synergistes jonesii</name>
    <dbReference type="NCBI Taxonomy" id="2754"/>
    <lineage>
        <taxon>Bacteria</taxon>
        <taxon>Thermotogati</taxon>
        <taxon>Synergistota</taxon>
        <taxon>Synergistia</taxon>
        <taxon>Synergistales</taxon>
        <taxon>Synergistaceae</taxon>
        <taxon>Synergistes</taxon>
    </lineage>
</organism>
<evidence type="ECO:0000256" key="8">
    <source>
        <dbReference type="ARBA" id="ARBA00023210"/>
    </source>
</evidence>
<comment type="cofactor">
    <cofactor evidence="1">
        <name>Mg(2+)</name>
        <dbReference type="ChEBI" id="CHEBI:18420"/>
    </cofactor>
</comment>
<keyword evidence="8 10" id="KW-0717">Septation</keyword>
<dbReference type="NCBIfam" id="TIGR03598">
    <property type="entry name" value="GTPase_YsxC"/>
    <property type="match status" value="1"/>
</dbReference>
<dbReference type="eggNOG" id="COG0218">
    <property type="taxonomic scope" value="Bacteria"/>
</dbReference>
<dbReference type="GO" id="GO:0046872">
    <property type="term" value="F:metal ion binding"/>
    <property type="evidence" value="ECO:0007669"/>
    <property type="project" value="UniProtKB-KW"/>
</dbReference>
<gene>
    <name evidence="10" type="primary">engB</name>
    <name evidence="12" type="ORF">EH55_09955</name>
</gene>
<dbReference type="OrthoDB" id="9804921at2"/>
<keyword evidence="4" id="KW-0479">Metal-binding</keyword>
<sequence length="206" mass="23190">MAAWKSELFCTAFNKGQLPAPALPEIVFLGRSNVGKSTLVNALLGRRIAKVSSKPGKTRSINFYGVDAGADKFFLVDLPGYGYAACGVQERRSWWRLIEDYFGQKRKISYAVHLVDFRHGPLAKDRELTEWLDEREVPRLVVFTKGDKISPGKRRAQYNALLRTGIDSLLPPFVTCGVNDADMQKLREGIIEALREMIRLDEAEAE</sequence>
<comment type="function">
    <text evidence="10">Necessary for normal cell division and for the maintenance of normal septation.</text>
</comment>
<dbReference type="InterPro" id="IPR027417">
    <property type="entry name" value="P-loop_NTPase"/>
</dbReference>
<evidence type="ECO:0000259" key="11">
    <source>
        <dbReference type="PROSITE" id="PS51706"/>
    </source>
</evidence>
<evidence type="ECO:0000256" key="1">
    <source>
        <dbReference type="ARBA" id="ARBA00001946"/>
    </source>
</evidence>
<comment type="similarity">
    <text evidence="2 10">Belongs to the TRAFAC class TrmE-Era-EngA-EngB-Septin-like GTPase superfamily. EngB GTPase family.</text>
</comment>
<dbReference type="InterPro" id="IPR005225">
    <property type="entry name" value="Small_GTP-bd"/>
</dbReference>
<evidence type="ECO:0000256" key="9">
    <source>
        <dbReference type="ARBA" id="ARBA00023306"/>
    </source>
</evidence>
<keyword evidence="5 10" id="KW-0547">Nucleotide-binding</keyword>
<evidence type="ECO:0000256" key="5">
    <source>
        <dbReference type="ARBA" id="ARBA00022741"/>
    </source>
</evidence>
<comment type="caution">
    <text evidence="12">The sequence shown here is derived from an EMBL/GenBank/DDBJ whole genome shotgun (WGS) entry which is preliminary data.</text>
</comment>
<feature type="domain" description="EngB-type G" evidence="11">
    <location>
        <begin position="22"/>
        <end position="196"/>
    </location>
</feature>
<evidence type="ECO:0000256" key="2">
    <source>
        <dbReference type="ARBA" id="ARBA00009638"/>
    </source>
</evidence>
<dbReference type="InterPro" id="IPR030393">
    <property type="entry name" value="G_ENGB_dom"/>
</dbReference>
<dbReference type="SUPFAM" id="SSF52540">
    <property type="entry name" value="P-loop containing nucleoside triphosphate hydrolases"/>
    <property type="match status" value="1"/>
</dbReference>